<accession>A0AAJ0FJH7</accession>
<keyword evidence="3" id="KW-1185">Reference proteome</keyword>
<dbReference type="Proteomes" id="UP001244011">
    <property type="component" value="Unassembled WGS sequence"/>
</dbReference>
<proteinExistence type="predicted"/>
<name>A0AAJ0FJH7_9PEZI</name>
<dbReference type="EMBL" id="MU839020">
    <property type="protein sequence ID" value="KAK1764444.1"/>
    <property type="molecule type" value="Genomic_DNA"/>
</dbReference>
<evidence type="ECO:0000313" key="2">
    <source>
        <dbReference type="EMBL" id="KAK1764444.1"/>
    </source>
</evidence>
<evidence type="ECO:0000259" key="1">
    <source>
        <dbReference type="PROSITE" id="PS00028"/>
    </source>
</evidence>
<dbReference type="GeneID" id="85305759"/>
<dbReference type="InterPro" id="IPR036236">
    <property type="entry name" value="Znf_C2H2_sf"/>
</dbReference>
<protein>
    <recommendedName>
        <fullName evidence="1">C2H2-type domain-containing protein</fullName>
    </recommendedName>
</protein>
<reference evidence="2" key="1">
    <citation type="submission" date="2023-06" db="EMBL/GenBank/DDBJ databases">
        <title>Genome-scale phylogeny and comparative genomics of the fungal order Sordariales.</title>
        <authorList>
            <consortium name="Lawrence Berkeley National Laboratory"/>
            <person name="Hensen N."/>
            <person name="Bonometti L."/>
            <person name="Westerberg I."/>
            <person name="Brannstrom I.O."/>
            <person name="Guillou S."/>
            <person name="Cros-Aarteil S."/>
            <person name="Calhoun S."/>
            <person name="Haridas S."/>
            <person name="Kuo A."/>
            <person name="Mondo S."/>
            <person name="Pangilinan J."/>
            <person name="Riley R."/>
            <person name="Labutti K."/>
            <person name="Andreopoulos B."/>
            <person name="Lipzen A."/>
            <person name="Chen C."/>
            <person name="Yanf M."/>
            <person name="Daum C."/>
            <person name="Ng V."/>
            <person name="Clum A."/>
            <person name="Steindorff A."/>
            <person name="Ohm R."/>
            <person name="Martin F."/>
            <person name="Silar P."/>
            <person name="Natvig D."/>
            <person name="Lalanne C."/>
            <person name="Gautier V."/>
            <person name="Ament-Velasquez S.L."/>
            <person name="Kruys A."/>
            <person name="Hutchinson M.I."/>
            <person name="Powell A.J."/>
            <person name="Barry K."/>
            <person name="Miller A.N."/>
            <person name="Grigoriev I.V."/>
            <person name="Debuchy R."/>
            <person name="Gladieux P."/>
            <person name="Thoren M.H."/>
            <person name="Johannesson H."/>
        </authorList>
    </citation>
    <scope>NUCLEOTIDE SEQUENCE</scope>
    <source>
        <strain evidence="2">8032-3</strain>
    </source>
</reference>
<feature type="domain" description="C2H2-type" evidence="1">
    <location>
        <begin position="126"/>
        <end position="147"/>
    </location>
</feature>
<dbReference type="Gene3D" id="3.30.160.60">
    <property type="entry name" value="Classic Zinc Finger"/>
    <property type="match status" value="1"/>
</dbReference>
<dbReference type="InterPro" id="IPR013087">
    <property type="entry name" value="Znf_C2H2_type"/>
</dbReference>
<dbReference type="SUPFAM" id="SSF57667">
    <property type="entry name" value="beta-beta-alpha zinc fingers"/>
    <property type="match status" value="1"/>
</dbReference>
<gene>
    <name evidence="2" type="ORF">QBC33DRAFT_199773</name>
</gene>
<evidence type="ECO:0000313" key="3">
    <source>
        <dbReference type="Proteomes" id="UP001244011"/>
    </source>
</evidence>
<comment type="caution">
    <text evidence="2">The sequence shown here is derived from an EMBL/GenBank/DDBJ whole genome shotgun (WGS) entry which is preliminary data.</text>
</comment>
<dbReference type="PROSITE" id="PS00028">
    <property type="entry name" value="ZINC_FINGER_C2H2_1"/>
    <property type="match status" value="1"/>
</dbReference>
<sequence length="221" mass="24231">MAKQQRSDDESAALVRGFPAGINHQGLGVSQYGTLDLSPLSDYPLSFDFNHTDQSPATPPAFATPRDCHSLSEIDAFGHSPTPALTHGSSPDGEIPQYTGPVAIAASIEGNVPRRQRPPSLQEFVCDVCSVHVRGVRSRERHMREVHGDKGYQCRCGHRCSRKSNYIRHLNSCKLRRGLRDAQQAHFVCQCGEQQTEVGAHTAHIADCGRQRVGRPARGGR</sequence>
<organism evidence="2 3">
    <name type="scientific">Phialemonium atrogriseum</name>
    <dbReference type="NCBI Taxonomy" id="1093897"/>
    <lineage>
        <taxon>Eukaryota</taxon>
        <taxon>Fungi</taxon>
        <taxon>Dikarya</taxon>
        <taxon>Ascomycota</taxon>
        <taxon>Pezizomycotina</taxon>
        <taxon>Sordariomycetes</taxon>
        <taxon>Sordariomycetidae</taxon>
        <taxon>Cephalothecales</taxon>
        <taxon>Cephalothecaceae</taxon>
        <taxon>Phialemonium</taxon>
    </lineage>
</organism>
<dbReference type="RefSeq" id="XP_060280657.1">
    <property type="nucleotide sequence ID" value="XM_060422572.1"/>
</dbReference>
<dbReference type="AlphaFoldDB" id="A0AAJ0FJH7"/>